<proteinExistence type="predicted"/>
<dbReference type="AlphaFoldDB" id="A0A261R5P7"/>
<reference evidence="2" key="1">
    <citation type="submission" date="2017-05" db="EMBL/GenBank/DDBJ databases">
        <title>Complete and WGS of Bordetella genogroups.</title>
        <authorList>
            <person name="Spilker T."/>
            <person name="Lipuma J."/>
        </authorList>
    </citation>
    <scope>NUCLEOTIDE SEQUENCE</scope>
    <source>
        <strain evidence="2">AU21707</strain>
    </source>
</reference>
<accession>A0A261R5P7</accession>
<keyword evidence="3" id="KW-1185">Reference proteome</keyword>
<dbReference type="GO" id="GO:0016787">
    <property type="term" value="F:hydrolase activity"/>
    <property type="evidence" value="ECO:0007669"/>
    <property type="project" value="InterPro"/>
</dbReference>
<protein>
    <recommendedName>
        <fullName evidence="1">Amidohydrolase-related domain-containing protein</fullName>
    </recommendedName>
</protein>
<dbReference type="RefSeq" id="WP_094848872.1">
    <property type="nucleotide sequence ID" value="NZ_NEVJ01000003.1"/>
</dbReference>
<dbReference type="Gene3D" id="3.20.20.140">
    <property type="entry name" value="Metal-dependent hydrolases"/>
    <property type="match status" value="1"/>
</dbReference>
<evidence type="ECO:0000259" key="1">
    <source>
        <dbReference type="Pfam" id="PF04909"/>
    </source>
</evidence>
<dbReference type="EMBL" id="NEVJ01000003">
    <property type="protein sequence ID" value="OZI20271.1"/>
    <property type="molecule type" value="Genomic_DNA"/>
</dbReference>
<sequence>MAVSAPSPAIGSGTATSARVAAIDTHAHVFVRGLALAEGRRYTPGHDATLADYLAQLDAHGLTHGVLVQPSFLGTDNRYLRNALRAGRGRLRGVVVIDPACTDDELAMMADDGVVGMRLNLVGKDVPPLDAPPWRDLLARIVGLGWHVEVHLPAARLPAVMPRLLDAGCAVVVDHFGRPDPALGVADPGYGYLLRQAGTGRVWVKLSGAYRNWPHEQAAEAGAEATRLLLDAYTPARLLWGSDWPHTEHGDMAYGAAYAWLRQWIAEDETRRIILGDTAGRLFRIDG</sequence>
<evidence type="ECO:0000313" key="3">
    <source>
        <dbReference type="Proteomes" id="UP000216857"/>
    </source>
</evidence>
<dbReference type="PANTHER" id="PTHR35563:SF2">
    <property type="entry name" value="BARREL METAL-DEPENDENT HYDROLASE, PUTATIVE (AFU_ORTHOLOGUE AFUA_1G16240)-RELATED"/>
    <property type="match status" value="1"/>
</dbReference>
<feature type="domain" description="Amidohydrolase-related" evidence="1">
    <location>
        <begin position="23"/>
        <end position="285"/>
    </location>
</feature>
<evidence type="ECO:0000313" key="2">
    <source>
        <dbReference type="EMBL" id="OZI20271.1"/>
    </source>
</evidence>
<dbReference type="SUPFAM" id="SSF51556">
    <property type="entry name" value="Metallo-dependent hydrolases"/>
    <property type="match status" value="1"/>
</dbReference>
<dbReference type="OrthoDB" id="9787654at2"/>
<dbReference type="InterPro" id="IPR032466">
    <property type="entry name" value="Metal_Hydrolase"/>
</dbReference>
<name>A0A261R5P7_9BORD</name>
<dbReference type="InterPro" id="IPR052358">
    <property type="entry name" value="Aro_Compnd_Degr_Hydrolases"/>
</dbReference>
<dbReference type="Proteomes" id="UP000216857">
    <property type="component" value="Unassembled WGS sequence"/>
</dbReference>
<gene>
    <name evidence="2" type="ORF">CAL26_22315</name>
</gene>
<organism evidence="2 3">
    <name type="scientific">Bordetella genomosp. 9</name>
    <dbReference type="NCBI Taxonomy" id="1416803"/>
    <lineage>
        <taxon>Bacteria</taxon>
        <taxon>Pseudomonadati</taxon>
        <taxon>Pseudomonadota</taxon>
        <taxon>Betaproteobacteria</taxon>
        <taxon>Burkholderiales</taxon>
        <taxon>Alcaligenaceae</taxon>
        <taxon>Bordetella</taxon>
    </lineage>
</organism>
<dbReference type="PANTHER" id="PTHR35563">
    <property type="entry name" value="BARREL METAL-DEPENDENT HYDROLASE, PUTATIVE (AFU_ORTHOLOGUE AFUA_1G16240)-RELATED"/>
    <property type="match status" value="1"/>
</dbReference>
<dbReference type="InterPro" id="IPR006680">
    <property type="entry name" value="Amidohydro-rel"/>
</dbReference>
<dbReference type="Pfam" id="PF04909">
    <property type="entry name" value="Amidohydro_2"/>
    <property type="match status" value="1"/>
</dbReference>
<comment type="caution">
    <text evidence="2">The sequence shown here is derived from an EMBL/GenBank/DDBJ whole genome shotgun (WGS) entry which is preliminary data.</text>
</comment>